<protein>
    <submittedName>
        <fullName evidence="1">Uncharacterized protein</fullName>
    </submittedName>
</protein>
<dbReference type="AlphaFoldDB" id="A0AAE3DNQ0"/>
<dbReference type="RefSeq" id="WP_308728318.1">
    <property type="nucleotide sequence ID" value="NZ_JAJEQF010000021.1"/>
</dbReference>
<comment type="caution">
    <text evidence="1">The sequence shown here is derived from an EMBL/GenBank/DDBJ whole genome shotgun (WGS) entry which is preliminary data.</text>
</comment>
<keyword evidence="2" id="KW-1185">Reference proteome</keyword>
<reference evidence="1 2" key="1">
    <citation type="submission" date="2021-10" db="EMBL/GenBank/DDBJ databases">
        <title>Anaerobic single-cell dispensing facilitates the cultivation of human gut bacteria.</title>
        <authorList>
            <person name="Afrizal A."/>
        </authorList>
    </citation>
    <scope>NUCLEOTIDE SEQUENCE [LARGE SCALE GENOMIC DNA]</scope>
    <source>
        <strain evidence="1 2">CLA-AA-H244</strain>
    </source>
</reference>
<sequence>MNQKMQEEPKWKRTWHFIRPTVISVAVVLLAFFIMQGRPLATTLDRRTDLVSVVVTQNGAEQAFTDQDNIVRAAEVAGVLSRRFKTTQEHEPDTCYVFTFQNGRELKIGVYENDIYYDGQWYTGAASTPDLFRSMTGSRFFVIETTMPEMESTAE</sequence>
<accession>A0AAE3DNQ0</accession>
<name>A0AAE3DNQ0_9FIRM</name>
<gene>
    <name evidence="1" type="ORF">LKD45_08990</name>
</gene>
<dbReference type="EMBL" id="JAJEQF010000021">
    <property type="protein sequence ID" value="MCC2167823.1"/>
    <property type="molecule type" value="Genomic_DNA"/>
</dbReference>
<proteinExistence type="predicted"/>
<organism evidence="1 2">
    <name type="scientific">Gallintestinimicrobium propionicum</name>
    <dbReference type="NCBI Taxonomy" id="2981770"/>
    <lineage>
        <taxon>Bacteria</taxon>
        <taxon>Bacillati</taxon>
        <taxon>Bacillota</taxon>
        <taxon>Clostridia</taxon>
        <taxon>Lachnospirales</taxon>
        <taxon>Lachnospiraceae</taxon>
        <taxon>Gallintestinimicrobium</taxon>
    </lineage>
</organism>
<dbReference type="Proteomes" id="UP001199355">
    <property type="component" value="Unassembled WGS sequence"/>
</dbReference>
<evidence type="ECO:0000313" key="1">
    <source>
        <dbReference type="EMBL" id="MCC2167823.1"/>
    </source>
</evidence>
<evidence type="ECO:0000313" key="2">
    <source>
        <dbReference type="Proteomes" id="UP001199355"/>
    </source>
</evidence>